<protein>
    <submittedName>
        <fullName evidence="1">Uncharacterized protein</fullName>
    </submittedName>
</protein>
<name>A0A5N6Y167_9EURO</name>
<proteinExistence type="predicted"/>
<organism evidence="1">
    <name type="scientific">Aspergillus arachidicola</name>
    <dbReference type="NCBI Taxonomy" id="656916"/>
    <lineage>
        <taxon>Eukaryota</taxon>
        <taxon>Fungi</taxon>
        <taxon>Dikarya</taxon>
        <taxon>Ascomycota</taxon>
        <taxon>Pezizomycotina</taxon>
        <taxon>Eurotiomycetes</taxon>
        <taxon>Eurotiomycetidae</taxon>
        <taxon>Eurotiales</taxon>
        <taxon>Aspergillaceae</taxon>
        <taxon>Aspergillus</taxon>
        <taxon>Aspergillus subgen. Circumdati</taxon>
    </lineage>
</organism>
<reference evidence="1" key="1">
    <citation type="submission" date="2019-04" db="EMBL/GenBank/DDBJ databases">
        <title>Friends and foes A comparative genomics study of 23 Aspergillus species from section Flavi.</title>
        <authorList>
            <consortium name="DOE Joint Genome Institute"/>
            <person name="Kjaerbolling I."/>
            <person name="Vesth T."/>
            <person name="Frisvad J.C."/>
            <person name="Nybo J.L."/>
            <person name="Theobald S."/>
            <person name="Kildgaard S."/>
            <person name="Isbrandt T."/>
            <person name="Kuo A."/>
            <person name="Sato A."/>
            <person name="Lyhne E.K."/>
            <person name="Kogle M.E."/>
            <person name="Wiebenga A."/>
            <person name="Kun R.S."/>
            <person name="Lubbers R.J."/>
            <person name="Makela M.R."/>
            <person name="Barry K."/>
            <person name="Chovatia M."/>
            <person name="Clum A."/>
            <person name="Daum C."/>
            <person name="Haridas S."/>
            <person name="He G."/>
            <person name="LaButti K."/>
            <person name="Lipzen A."/>
            <person name="Mondo S."/>
            <person name="Riley R."/>
            <person name="Salamov A."/>
            <person name="Simmons B.A."/>
            <person name="Magnuson J.K."/>
            <person name="Henrissat B."/>
            <person name="Mortensen U.H."/>
            <person name="Larsen T.O."/>
            <person name="Devries R.P."/>
            <person name="Grigoriev I.V."/>
            <person name="Machida M."/>
            <person name="Baker S.E."/>
            <person name="Andersen M.R."/>
        </authorList>
    </citation>
    <scope>NUCLEOTIDE SEQUENCE</scope>
    <source>
        <strain evidence="1">CBS 117612</strain>
    </source>
</reference>
<dbReference type="Proteomes" id="UP000325558">
    <property type="component" value="Unassembled WGS sequence"/>
</dbReference>
<sequence length="83" mass="9625">MGLKQRIIGIIIIVARVKTKVQTYQACYKLQGVVVSKMPNMTHKTVQFFRHHQAKQIRLFWSCRDVDGGQHENSCHEKNLVGF</sequence>
<accession>A0A5N6Y167</accession>
<dbReference type="EMBL" id="ML737169">
    <property type="protein sequence ID" value="KAE8338296.1"/>
    <property type="molecule type" value="Genomic_DNA"/>
</dbReference>
<evidence type="ECO:0000313" key="1">
    <source>
        <dbReference type="EMBL" id="KAE8338296.1"/>
    </source>
</evidence>
<gene>
    <name evidence="1" type="ORF">BDV24DRAFT_138425</name>
</gene>
<dbReference type="AlphaFoldDB" id="A0A5N6Y167"/>